<feature type="transmembrane region" description="Helical" evidence="1">
    <location>
        <begin position="252"/>
        <end position="269"/>
    </location>
</feature>
<keyword evidence="1" id="KW-0812">Transmembrane</keyword>
<keyword evidence="1" id="KW-1133">Transmembrane helix</keyword>
<protein>
    <submittedName>
        <fullName evidence="2">Uncharacterized protein</fullName>
    </submittedName>
</protein>
<name>G0MA18_CAEBE</name>
<keyword evidence="3" id="KW-1185">Reference proteome</keyword>
<dbReference type="Proteomes" id="UP000008068">
    <property type="component" value="Unassembled WGS sequence"/>
</dbReference>
<feature type="transmembrane region" description="Helical" evidence="1">
    <location>
        <begin position="226"/>
        <end position="246"/>
    </location>
</feature>
<dbReference type="EMBL" id="GL379787">
    <property type="protein sequence ID" value="EGT30748.1"/>
    <property type="molecule type" value="Genomic_DNA"/>
</dbReference>
<feature type="transmembrane region" description="Helical" evidence="1">
    <location>
        <begin position="390"/>
        <end position="410"/>
    </location>
</feature>
<keyword evidence="1" id="KW-0472">Membrane</keyword>
<dbReference type="HOGENOM" id="CLU_633445_0_0_1"/>
<evidence type="ECO:0000313" key="2">
    <source>
        <dbReference type="EMBL" id="EGT30748.1"/>
    </source>
</evidence>
<feature type="transmembrane region" description="Helical" evidence="1">
    <location>
        <begin position="88"/>
        <end position="108"/>
    </location>
</feature>
<evidence type="ECO:0000313" key="3">
    <source>
        <dbReference type="Proteomes" id="UP000008068"/>
    </source>
</evidence>
<proteinExistence type="predicted"/>
<organism evidence="3">
    <name type="scientific">Caenorhabditis brenneri</name>
    <name type="common">Nematode worm</name>
    <dbReference type="NCBI Taxonomy" id="135651"/>
    <lineage>
        <taxon>Eukaryota</taxon>
        <taxon>Metazoa</taxon>
        <taxon>Ecdysozoa</taxon>
        <taxon>Nematoda</taxon>
        <taxon>Chromadorea</taxon>
        <taxon>Rhabditida</taxon>
        <taxon>Rhabditina</taxon>
        <taxon>Rhabditomorpha</taxon>
        <taxon>Rhabditoidea</taxon>
        <taxon>Rhabditidae</taxon>
        <taxon>Peloderinae</taxon>
        <taxon>Caenorhabditis</taxon>
    </lineage>
</organism>
<dbReference type="AlphaFoldDB" id="G0MA18"/>
<sequence length="433" mass="52449">MEDENQNNILREIYEKEYAAFARKNPLFSFTYWKNKDDLGYYTGLLNELEKEAQKPLVFPRKIEKLFLILALCVSYYNTVPFPCEQVYWYLSATLFLLIFGMITREFFNMIYYNGLMLKVWKYQIYLSELKINNTNDIVKYHDIKLRILNLDTRIFLWTIDYWKHEADLHRNYLKRIREEEYSELVNSNRKFCFNYWRYVDEDRYYHELLKELEEENKKPINYSNIIEKVLLTLAVSISFYISSATPPEFTIHWYLSAFSIIFMLYFFIKELVCLGCGRHSFMTVSELYERLENKMNFSEKYFFNVMSQQNEDNRLKERYEVCYASLPDEKPNYKFVFWESKDEARYYTEILNNLDKEIKKINYPRIADKVYIILAVSASLYNTSPNPKMWLYLFLSGLAYLYAVFEILTEAYSMSFGNRSILEVSLYQGYLK</sequence>
<dbReference type="InParanoid" id="G0MA18"/>
<accession>G0MA18</accession>
<evidence type="ECO:0000256" key="1">
    <source>
        <dbReference type="SAM" id="Phobius"/>
    </source>
</evidence>
<gene>
    <name evidence="2" type="ORF">CAEBREN_21143</name>
</gene>
<feature type="transmembrane region" description="Helical" evidence="1">
    <location>
        <begin position="66"/>
        <end position="82"/>
    </location>
</feature>
<reference evidence="3" key="1">
    <citation type="submission" date="2011-07" db="EMBL/GenBank/DDBJ databases">
        <authorList>
            <consortium name="Caenorhabditis brenneri Sequencing and Analysis Consortium"/>
            <person name="Wilson R.K."/>
        </authorList>
    </citation>
    <scope>NUCLEOTIDE SEQUENCE [LARGE SCALE GENOMIC DNA]</scope>
    <source>
        <strain evidence="3">PB2801</strain>
    </source>
</reference>